<evidence type="ECO:0000313" key="1">
    <source>
        <dbReference type="EMBL" id="QHT79186.1"/>
    </source>
</evidence>
<organism evidence="1">
    <name type="scientific">viral metagenome</name>
    <dbReference type="NCBI Taxonomy" id="1070528"/>
    <lineage>
        <taxon>unclassified sequences</taxon>
        <taxon>metagenomes</taxon>
        <taxon>organismal metagenomes</taxon>
    </lineage>
</organism>
<protein>
    <submittedName>
        <fullName evidence="1">Uncharacterized protein</fullName>
    </submittedName>
</protein>
<proteinExistence type="predicted"/>
<sequence length="289" mass="31461">MSYADYLRTRQLNQAVIFDRRMALGDASTYTERTKLGASWIRRPTDHVINNQSDPFLPTAVTLDQSNRKKPISYPGSGAGGRVQDASSYTLTRGARSICADFFSSTKTVQRATIPCAFRATPAPSVIVNAGGNFDGRTVGLNQGYQTPCPLFQPQGNTQLVVRNPALDRLGVQSRESWNGAPGSSYGSQNPLSTTCTTTMTDANHLVKLIHHGNRNSRPVRADFRTAISGPQVSQDGSLGRPGKLGGALRRIPYIEKHHGNPNIDHPQQLSFAEVTTNKPESYPIPRVA</sequence>
<name>A0A6C0HGC5_9ZZZZ</name>
<accession>A0A6C0HGC5</accession>
<reference evidence="1" key="1">
    <citation type="journal article" date="2020" name="Nature">
        <title>Giant virus diversity and host interactions through global metagenomics.</title>
        <authorList>
            <person name="Schulz F."/>
            <person name="Roux S."/>
            <person name="Paez-Espino D."/>
            <person name="Jungbluth S."/>
            <person name="Walsh D.A."/>
            <person name="Denef V.J."/>
            <person name="McMahon K.D."/>
            <person name="Konstantinidis K.T."/>
            <person name="Eloe-Fadrosh E.A."/>
            <person name="Kyrpides N.C."/>
            <person name="Woyke T."/>
        </authorList>
    </citation>
    <scope>NUCLEOTIDE SEQUENCE</scope>
    <source>
        <strain evidence="1">GVMAG-M-3300023179-99</strain>
    </source>
</reference>
<dbReference type="AlphaFoldDB" id="A0A6C0HGC5"/>
<dbReference type="EMBL" id="MN739946">
    <property type="protein sequence ID" value="QHT79186.1"/>
    <property type="molecule type" value="Genomic_DNA"/>
</dbReference>